<accession>A0A397IP30</accession>
<organism evidence="1 2">
    <name type="scientific">Diversispora epigaea</name>
    <dbReference type="NCBI Taxonomy" id="1348612"/>
    <lineage>
        <taxon>Eukaryota</taxon>
        <taxon>Fungi</taxon>
        <taxon>Fungi incertae sedis</taxon>
        <taxon>Mucoromycota</taxon>
        <taxon>Glomeromycotina</taxon>
        <taxon>Glomeromycetes</taxon>
        <taxon>Diversisporales</taxon>
        <taxon>Diversisporaceae</taxon>
        <taxon>Diversispora</taxon>
    </lineage>
</organism>
<dbReference type="Proteomes" id="UP000266861">
    <property type="component" value="Unassembled WGS sequence"/>
</dbReference>
<evidence type="ECO:0000313" key="1">
    <source>
        <dbReference type="EMBL" id="RHZ77779.1"/>
    </source>
</evidence>
<comment type="caution">
    <text evidence="1">The sequence shown here is derived from an EMBL/GenBank/DDBJ whole genome shotgun (WGS) entry which is preliminary data.</text>
</comment>
<gene>
    <name evidence="1" type="ORF">Glove_173g31</name>
</gene>
<dbReference type="AlphaFoldDB" id="A0A397IP30"/>
<protein>
    <submittedName>
        <fullName evidence="1">Uncharacterized protein</fullName>
    </submittedName>
</protein>
<evidence type="ECO:0000313" key="2">
    <source>
        <dbReference type="Proteomes" id="UP000266861"/>
    </source>
</evidence>
<name>A0A397IP30_9GLOM</name>
<sequence length="169" mass="19309">MLGHNDNHLSITPINNPVNNSNIQDQLNSIFRPIRPENSSIAPIFNPTEATGSYFSRTTNTRGRGKRRFNDILNFTATVFCFTEAGESLKIPKSKGPKHGEMVLDGYIKEITFMETNLELIDTKIESEFEILRNKNWIAYRPSGLNLFPVKRNYTIPIIILYMSSKLLN</sequence>
<reference evidence="1 2" key="1">
    <citation type="submission" date="2018-08" db="EMBL/GenBank/DDBJ databases">
        <title>Genome and evolution of the arbuscular mycorrhizal fungus Diversispora epigaea (formerly Glomus versiforme) and its bacterial endosymbionts.</title>
        <authorList>
            <person name="Sun X."/>
            <person name="Fei Z."/>
            <person name="Harrison M."/>
        </authorList>
    </citation>
    <scope>NUCLEOTIDE SEQUENCE [LARGE SCALE GENOMIC DNA]</scope>
    <source>
        <strain evidence="1 2">IT104</strain>
    </source>
</reference>
<dbReference type="EMBL" id="PQFF01000163">
    <property type="protein sequence ID" value="RHZ77779.1"/>
    <property type="molecule type" value="Genomic_DNA"/>
</dbReference>
<dbReference type="OrthoDB" id="2306073at2759"/>
<keyword evidence="2" id="KW-1185">Reference proteome</keyword>
<proteinExistence type="predicted"/>
<dbReference type="STRING" id="1348612.A0A397IP30"/>